<keyword evidence="10" id="KW-0449">Lipoprotein</keyword>
<comment type="subcellular location">
    <subcellularLocation>
        <location evidence="1">Cell membrane</location>
        <topology evidence="1">Lipid-anchor</topology>
        <topology evidence="1">GPI-anchor</topology>
    </subcellularLocation>
</comment>
<reference evidence="14" key="1">
    <citation type="submission" date="2018-11" db="EMBL/GenBank/DDBJ databases">
        <authorList>
            <person name="Alioto T."/>
            <person name="Alioto T."/>
        </authorList>
    </citation>
    <scope>NUCLEOTIDE SEQUENCE</scope>
</reference>
<proteinExistence type="inferred from homology"/>
<dbReference type="GO" id="GO:0098552">
    <property type="term" value="C:side of membrane"/>
    <property type="evidence" value="ECO:0007669"/>
    <property type="project" value="UniProtKB-KW"/>
</dbReference>
<sequence length="573" mass="64182">MDYKINFQYLCCVLLFGFLDSILAEKNCNPVRTEFHNRKIGPPDLVPNFAIHDNEIKICFDPLRDPTRLSCCSKASEQQYVIAAKKYLKDSVRSKTAFLKKSILDHISQFEERLSSLILLSENKTSVTLEDLYKIPKSEYSQTVSEFFSQIRLFMKQKQVSLYASVATFYDNIFPSVLKYNLHSGKVLTLTPKQTSCLRKNRQDIVPVPFGKTQYNISHSLQHTLSNVKSYIEVLSLVVEAINLTDNASVTEKCVHQVTQLQFCSRCQNETTVLPCKGLCLNTMRRCLAQFSILHQDWKKLMMSVVRLDGGQSDKYNVEAILQQLSHDIDMSIKHAVRNIAVTYNTAKGLCDISAADTQIPIRTASSELGTQLKHNRNRRTMGGDLNDQVLQVKEQLLISMNIFSTLSEDICEQKLFYDQDPDSNTCWNGTLVGRFTGNIEHLKAFTTSEMDVDPQLITMRDKLSLTRNTLDTEHQEYSMMSDSSIFKYGSGDGGINDGGGIVLETDDEDLNGSGSGSGDGSGQTPSPIDVTLAPTKSFNKPPNRNQRPESSASSVSVSMVMAILTVITTLIL</sequence>
<keyword evidence="4" id="KW-0336">GPI-anchor</keyword>
<evidence type="ECO:0000256" key="6">
    <source>
        <dbReference type="ARBA" id="ARBA00022974"/>
    </source>
</evidence>
<evidence type="ECO:0000256" key="5">
    <source>
        <dbReference type="ARBA" id="ARBA00022729"/>
    </source>
</evidence>
<accession>A0A8B6GN70</accession>
<dbReference type="Pfam" id="PF01153">
    <property type="entry name" value="Glypican"/>
    <property type="match status" value="1"/>
</dbReference>
<keyword evidence="7" id="KW-0472">Membrane</keyword>
<keyword evidence="3" id="KW-1003">Cell membrane</keyword>
<dbReference type="PANTHER" id="PTHR10822">
    <property type="entry name" value="GLYPICAN"/>
    <property type="match status" value="1"/>
</dbReference>
<evidence type="ECO:0000256" key="11">
    <source>
        <dbReference type="RuleBase" id="RU003518"/>
    </source>
</evidence>
<evidence type="ECO:0000256" key="2">
    <source>
        <dbReference type="ARBA" id="ARBA00010260"/>
    </source>
</evidence>
<dbReference type="AlphaFoldDB" id="A0A8B6GN70"/>
<comment type="caution">
    <text evidence="14">The sequence shown here is derived from an EMBL/GenBank/DDBJ whole genome shotgun (WGS) entry which is preliminary data.</text>
</comment>
<evidence type="ECO:0000313" key="15">
    <source>
        <dbReference type="Proteomes" id="UP000596742"/>
    </source>
</evidence>
<organism evidence="14 15">
    <name type="scientific">Mytilus galloprovincialis</name>
    <name type="common">Mediterranean mussel</name>
    <dbReference type="NCBI Taxonomy" id="29158"/>
    <lineage>
        <taxon>Eukaryota</taxon>
        <taxon>Metazoa</taxon>
        <taxon>Spiralia</taxon>
        <taxon>Lophotrochozoa</taxon>
        <taxon>Mollusca</taxon>
        <taxon>Bivalvia</taxon>
        <taxon>Autobranchia</taxon>
        <taxon>Pteriomorphia</taxon>
        <taxon>Mytilida</taxon>
        <taxon>Mytiloidea</taxon>
        <taxon>Mytilidae</taxon>
        <taxon>Mytilinae</taxon>
        <taxon>Mytilus</taxon>
    </lineage>
</organism>
<dbReference type="GO" id="GO:0016477">
    <property type="term" value="P:cell migration"/>
    <property type="evidence" value="ECO:0007669"/>
    <property type="project" value="TreeGrafter"/>
</dbReference>
<gene>
    <name evidence="14" type="ORF">MGAL_10B090079</name>
</gene>
<feature type="region of interest" description="Disordered" evidence="12">
    <location>
        <begin position="498"/>
        <end position="555"/>
    </location>
</feature>
<dbReference type="OrthoDB" id="6380619at2759"/>
<evidence type="ECO:0000256" key="13">
    <source>
        <dbReference type="SAM" id="SignalP"/>
    </source>
</evidence>
<protein>
    <submittedName>
        <fullName evidence="14">Glypican 5</fullName>
    </submittedName>
</protein>
<keyword evidence="15" id="KW-1185">Reference proteome</keyword>
<evidence type="ECO:0000256" key="8">
    <source>
        <dbReference type="ARBA" id="ARBA00023180"/>
    </source>
</evidence>
<dbReference type="EMBL" id="UYJE01008708">
    <property type="protein sequence ID" value="VDI66342.1"/>
    <property type="molecule type" value="Genomic_DNA"/>
</dbReference>
<comment type="similarity">
    <text evidence="2 11">Belongs to the glypican family.</text>
</comment>
<dbReference type="GO" id="GO:0005886">
    <property type="term" value="C:plasma membrane"/>
    <property type="evidence" value="ECO:0007669"/>
    <property type="project" value="UniProtKB-SubCell"/>
</dbReference>
<dbReference type="GO" id="GO:0005576">
    <property type="term" value="C:extracellular region"/>
    <property type="evidence" value="ECO:0007669"/>
    <property type="project" value="TreeGrafter"/>
</dbReference>
<evidence type="ECO:0000256" key="12">
    <source>
        <dbReference type="SAM" id="MobiDB-lite"/>
    </source>
</evidence>
<dbReference type="GO" id="GO:0090263">
    <property type="term" value="P:positive regulation of canonical Wnt signaling pathway"/>
    <property type="evidence" value="ECO:0007669"/>
    <property type="project" value="TreeGrafter"/>
</dbReference>
<dbReference type="InterPro" id="IPR001863">
    <property type="entry name" value="Glypican"/>
</dbReference>
<feature type="compositionally biased region" description="Polar residues" evidence="12">
    <location>
        <begin position="535"/>
        <end position="550"/>
    </location>
</feature>
<keyword evidence="8" id="KW-0325">Glycoprotein</keyword>
<name>A0A8B6GN70_MYTGA</name>
<dbReference type="GO" id="GO:0009986">
    <property type="term" value="C:cell surface"/>
    <property type="evidence" value="ECO:0007669"/>
    <property type="project" value="TreeGrafter"/>
</dbReference>
<dbReference type="GO" id="GO:1905475">
    <property type="term" value="P:regulation of protein localization to membrane"/>
    <property type="evidence" value="ECO:0007669"/>
    <property type="project" value="TreeGrafter"/>
</dbReference>
<dbReference type="PANTHER" id="PTHR10822:SF29">
    <property type="entry name" value="DIVISION ABNORMALLY DELAYED PROTEIN"/>
    <property type="match status" value="1"/>
</dbReference>
<evidence type="ECO:0000256" key="10">
    <source>
        <dbReference type="ARBA" id="ARBA00023288"/>
    </source>
</evidence>
<feature type="signal peptide" evidence="13">
    <location>
        <begin position="1"/>
        <end position="24"/>
    </location>
</feature>
<keyword evidence="5 13" id="KW-0732">Signal</keyword>
<evidence type="ECO:0000256" key="9">
    <source>
        <dbReference type="ARBA" id="ARBA00023207"/>
    </source>
</evidence>
<evidence type="ECO:0000256" key="3">
    <source>
        <dbReference type="ARBA" id="ARBA00022475"/>
    </source>
</evidence>
<evidence type="ECO:0000313" key="14">
    <source>
        <dbReference type="EMBL" id="VDI66342.1"/>
    </source>
</evidence>
<evidence type="ECO:0000256" key="4">
    <source>
        <dbReference type="ARBA" id="ARBA00022622"/>
    </source>
</evidence>
<evidence type="ECO:0000256" key="7">
    <source>
        <dbReference type="ARBA" id="ARBA00023136"/>
    </source>
</evidence>
<dbReference type="Proteomes" id="UP000596742">
    <property type="component" value="Unassembled WGS sequence"/>
</dbReference>
<feature type="chain" id="PRO_5032367118" evidence="13">
    <location>
        <begin position="25"/>
        <end position="573"/>
    </location>
</feature>
<evidence type="ECO:0000256" key="1">
    <source>
        <dbReference type="ARBA" id="ARBA00004609"/>
    </source>
</evidence>
<keyword evidence="6" id="KW-0654">Proteoglycan</keyword>
<keyword evidence="9" id="KW-0357">Heparan sulfate</keyword>